<dbReference type="AlphaFoldDB" id="A0A919D4W3"/>
<evidence type="ECO:0000256" key="1">
    <source>
        <dbReference type="SAM" id="MobiDB-lite"/>
    </source>
</evidence>
<evidence type="ECO:0000313" key="2">
    <source>
        <dbReference type="EMBL" id="GHE07564.1"/>
    </source>
</evidence>
<sequence length="166" mass="16668">MPLVTAALLPLGEVLGGVADGDGVLEGAVALAVFEVVHGAAEVGAVVEEDADRHEGGEVAQVPVGPVVGDDGAVVPGEEVEVHRAEDRAQHLLEAGEREVRVVADEFGGGRELVAVDPGGQEPVGVASDGGEGGRPGVEDGDRGVAVGLRAADPPPEGGPQRRAFW</sequence>
<feature type="region of interest" description="Disordered" evidence="1">
    <location>
        <begin position="117"/>
        <end position="143"/>
    </location>
</feature>
<keyword evidence="3" id="KW-1185">Reference proteome</keyword>
<evidence type="ECO:0000313" key="3">
    <source>
        <dbReference type="Proteomes" id="UP000655443"/>
    </source>
</evidence>
<reference evidence="2" key="2">
    <citation type="submission" date="2020-09" db="EMBL/GenBank/DDBJ databases">
        <authorList>
            <person name="Sun Q."/>
            <person name="Ohkuma M."/>
        </authorList>
    </citation>
    <scope>NUCLEOTIDE SEQUENCE</scope>
    <source>
        <strain evidence="2">JCM 4714</strain>
    </source>
</reference>
<protein>
    <submittedName>
        <fullName evidence="2">Uncharacterized protein</fullName>
    </submittedName>
</protein>
<name>A0A919D4W3_9ACTN</name>
<reference evidence="2" key="1">
    <citation type="journal article" date="2014" name="Int. J. Syst. Evol. Microbiol.">
        <title>Complete genome sequence of Corynebacterium casei LMG S-19264T (=DSM 44701T), isolated from a smear-ripened cheese.</title>
        <authorList>
            <consortium name="US DOE Joint Genome Institute (JGI-PGF)"/>
            <person name="Walter F."/>
            <person name="Albersmeier A."/>
            <person name="Kalinowski J."/>
            <person name="Ruckert C."/>
        </authorList>
    </citation>
    <scope>NUCLEOTIDE SEQUENCE</scope>
    <source>
        <strain evidence="2">JCM 4714</strain>
    </source>
</reference>
<dbReference type="EMBL" id="BMVG01000014">
    <property type="protein sequence ID" value="GHE07564.1"/>
    <property type="molecule type" value="Genomic_DNA"/>
</dbReference>
<proteinExistence type="predicted"/>
<organism evidence="2 3">
    <name type="scientific">Streptomyces alanosinicus</name>
    <dbReference type="NCBI Taxonomy" id="68171"/>
    <lineage>
        <taxon>Bacteria</taxon>
        <taxon>Bacillati</taxon>
        <taxon>Actinomycetota</taxon>
        <taxon>Actinomycetes</taxon>
        <taxon>Kitasatosporales</taxon>
        <taxon>Streptomycetaceae</taxon>
        <taxon>Streptomyces</taxon>
    </lineage>
</organism>
<comment type="caution">
    <text evidence="2">The sequence shown here is derived from an EMBL/GenBank/DDBJ whole genome shotgun (WGS) entry which is preliminary data.</text>
</comment>
<dbReference type="Proteomes" id="UP000655443">
    <property type="component" value="Unassembled WGS sequence"/>
</dbReference>
<gene>
    <name evidence="2" type="ORF">GCM10010339_52800</name>
</gene>
<accession>A0A919D4W3</accession>